<dbReference type="InterPro" id="IPR029052">
    <property type="entry name" value="Metallo-depent_PP-like"/>
</dbReference>
<gene>
    <name evidence="2" type="ORF">LCPAC304_03220</name>
</gene>
<dbReference type="Pfam" id="PF00149">
    <property type="entry name" value="Metallophos"/>
    <property type="match status" value="1"/>
</dbReference>
<protein>
    <submittedName>
        <fullName evidence="2">Calcineurin-like phosphoesterase</fullName>
    </submittedName>
</protein>
<reference evidence="2" key="1">
    <citation type="journal article" date="2019" name="MBio">
        <title>Virus Genomes from Deep Sea Sediments Expand the Ocean Megavirome and Support Independent Origins of Viral Gigantism.</title>
        <authorList>
            <person name="Backstrom D."/>
            <person name="Yutin N."/>
            <person name="Jorgensen S.L."/>
            <person name="Dharamshi J."/>
            <person name="Homa F."/>
            <person name="Zaremba-Niedwiedzka K."/>
            <person name="Spang A."/>
            <person name="Wolf Y.I."/>
            <person name="Koonin E.V."/>
            <person name="Ettema T.J."/>
        </authorList>
    </citation>
    <scope>NUCLEOTIDE SEQUENCE</scope>
</reference>
<evidence type="ECO:0000259" key="1">
    <source>
        <dbReference type="Pfam" id="PF00149"/>
    </source>
</evidence>
<dbReference type="InterPro" id="IPR004843">
    <property type="entry name" value="Calcineurin-like_PHP"/>
</dbReference>
<dbReference type="GO" id="GO:0016787">
    <property type="term" value="F:hydrolase activity"/>
    <property type="evidence" value="ECO:0007669"/>
    <property type="project" value="InterPro"/>
</dbReference>
<name>A0A481ZA54_9VIRU</name>
<dbReference type="SUPFAM" id="SSF56300">
    <property type="entry name" value="Metallo-dependent phosphatases"/>
    <property type="match status" value="1"/>
</dbReference>
<evidence type="ECO:0000313" key="2">
    <source>
        <dbReference type="EMBL" id="QBK91979.1"/>
    </source>
</evidence>
<dbReference type="Gene3D" id="3.60.21.10">
    <property type="match status" value="1"/>
</dbReference>
<dbReference type="EMBL" id="MK500566">
    <property type="protein sequence ID" value="QBK91979.1"/>
    <property type="molecule type" value="Genomic_DNA"/>
</dbReference>
<accession>A0A481ZA54</accession>
<dbReference type="PANTHER" id="PTHR37844">
    <property type="entry name" value="SER/THR PROTEIN PHOSPHATASE SUPERFAMILY (AFU_ORTHOLOGUE AFUA_1G14840)"/>
    <property type="match status" value="1"/>
</dbReference>
<feature type="domain" description="Calcineurin-like phosphoesterase" evidence="1">
    <location>
        <begin position="1"/>
        <end position="217"/>
    </location>
</feature>
<organism evidence="2">
    <name type="scientific">Pithovirus LCPAC304</name>
    <dbReference type="NCBI Taxonomy" id="2506594"/>
    <lineage>
        <taxon>Viruses</taxon>
        <taxon>Pithoviruses</taxon>
    </lineage>
</organism>
<proteinExistence type="predicted"/>
<dbReference type="PANTHER" id="PTHR37844:SF2">
    <property type="entry name" value="SER_THR PROTEIN PHOSPHATASE SUPERFAMILY (AFU_ORTHOLOGUE AFUA_1G14840)"/>
    <property type="match status" value="1"/>
</dbReference>
<sequence length="251" mass="28972">MKIALISDVHLEYNTELDIELPEADVLVCAGDIGSPFTQAYTRFLKEMNEMYDTVIVIPGNHEYYQQSPSQALTHPRSMGSVERRIQEVCDQTNVVFLQKECVDIDDVRFYGCTLWADPFSSGGEDFWDGQNDTKHISDLDRPEDYVEMHHEHVEWLDTMLRQAPKDKKIVVVTHHLPSYTLIDPKFKHSKKNGYYASHCDDLVPHADLWLAGHTHRFMDCSLDGTTRFCCNPVGYPWESLRYHGDLCITL</sequence>